<dbReference type="EMBL" id="PDET01000012">
    <property type="protein sequence ID" value="PRD14221.1"/>
    <property type="molecule type" value="Genomic_DNA"/>
</dbReference>
<evidence type="ECO:0000259" key="1">
    <source>
        <dbReference type="PROSITE" id="PS51186"/>
    </source>
</evidence>
<dbReference type="AlphaFoldDB" id="A0A2S9I8W9"/>
<dbReference type="SUPFAM" id="SSF55729">
    <property type="entry name" value="Acyl-CoA N-acyltransferases (Nat)"/>
    <property type="match status" value="1"/>
</dbReference>
<dbReference type="Gene3D" id="3.40.630.30">
    <property type="match status" value="1"/>
</dbReference>
<sequence length="161" mass="18354">MTTLRIVPLADATEHREIITDWLWQAFGTDNSRDFFASVIDSSLAGSDLPITFVALDGERPVGTVGLWRCDLVSRQDLFPWLAALYIDESWRGRGLSERLQKKIIDCCRQRGDANLYLYSACMGYYEKFGWRYIGDALDYPATTVHLYAKSLSSDTEPLNR</sequence>
<dbReference type="Pfam" id="PF00583">
    <property type="entry name" value="Acetyltransf_1"/>
    <property type="match status" value="1"/>
</dbReference>
<dbReference type="Proteomes" id="UP000239181">
    <property type="component" value="Unassembled WGS sequence"/>
</dbReference>
<dbReference type="InterPro" id="IPR016181">
    <property type="entry name" value="Acyl_CoA_acyltransferase"/>
</dbReference>
<evidence type="ECO:0000313" key="2">
    <source>
        <dbReference type="EMBL" id="PRD14221.1"/>
    </source>
</evidence>
<keyword evidence="2" id="KW-0808">Transferase</keyword>
<dbReference type="InterPro" id="IPR000182">
    <property type="entry name" value="GNAT_dom"/>
</dbReference>
<gene>
    <name evidence="2" type="ORF">CQW29_16740</name>
</gene>
<reference evidence="2 3" key="1">
    <citation type="submission" date="2017-10" db="EMBL/GenBank/DDBJ databases">
        <title>Draft genome of two endophytic bacteria isolated from 'guarana' Paullinia cupana (Mart.) Ducke.</title>
        <authorList>
            <person name="Siqueira K.A."/>
            <person name="Liotti R.G."/>
            <person name="Mendes T.A."/>
            <person name="Soares M.A."/>
        </authorList>
    </citation>
    <scope>NUCLEOTIDE SEQUENCE [LARGE SCALE GENOMIC DNA]</scope>
    <source>
        <strain evidence="2 3">342</strain>
    </source>
</reference>
<comment type="caution">
    <text evidence="2">The sequence shown here is derived from an EMBL/GenBank/DDBJ whole genome shotgun (WGS) entry which is preliminary data.</text>
</comment>
<name>A0A2S9I8W9_9GAMM</name>
<dbReference type="RefSeq" id="WP_105593879.1">
    <property type="nucleotide sequence ID" value="NZ_PDET01000012.1"/>
</dbReference>
<organism evidence="2 3">
    <name type="scientific">Pantoea coffeiphila</name>
    <dbReference type="NCBI Taxonomy" id="1465635"/>
    <lineage>
        <taxon>Bacteria</taxon>
        <taxon>Pseudomonadati</taxon>
        <taxon>Pseudomonadota</taxon>
        <taxon>Gammaproteobacteria</taxon>
        <taxon>Enterobacterales</taxon>
        <taxon>Erwiniaceae</taxon>
        <taxon>Pantoea</taxon>
    </lineage>
</organism>
<proteinExistence type="predicted"/>
<accession>A0A2S9I8W9</accession>
<keyword evidence="3" id="KW-1185">Reference proteome</keyword>
<dbReference type="GO" id="GO:0016747">
    <property type="term" value="F:acyltransferase activity, transferring groups other than amino-acyl groups"/>
    <property type="evidence" value="ECO:0007669"/>
    <property type="project" value="InterPro"/>
</dbReference>
<dbReference type="CDD" id="cd04301">
    <property type="entry name" value="NAT_SF"/>
    <property type="match status" value="1"/>
</dbReference>
<dbReference type="OrthoDB" id="9789053at2"/>
<dbReference type="PROSITE" id="PS51186">
    <property type="entry name" value="GNAT"/>
    <property type="match status" value="1"/>
</dbReference>
<feature type="domain" description="N-acetyltransferase" evidence="1">
    <location>
        <begin position="2"/>
        <end position="153"/>
    </location>
</feature>
<evidence type="ECO:0000313" key="3">
    <source>
        <dbReference type="Proteomes" id="UP000239181"/>
    </source>
</evidence>
<protein>
    <submittedName>
        <fullName evidence="2">GNAT family N-acetyltransferase</fullName>
    </submittedName>
</protein>